<keyword evidence="4" id="KW-0597">Phosphoprotein</keyword>
<evidence type="ECO:0000256" key="8">
    <source>
        <dbReference type="SAM" id="MobiDB-lite"/>
    </source>
</evidence>
<dbReference type="SUPFAM" id="SSF47912">
    <property type="entry name" value="Wiscott-Aldrich syndrome protein, WASP, C-terminal domain"/>
    <property type="match status" value="2"/>
</dbReference>
<dbReference type="PROSITE" id="PS51082">
    <property type="entry name" value="WH2"/>
    <property type="match status" value="2"/>
</dbReference>
<evidence type="ECO:0000313" key="12">
    <source>
        <dbReference type="EMBL" id="KAL1512577.1"/>
    </source>
</evidence>
<dbReference type="Gene3D" id="6.10.280.150">
    <property type="match status" value="1"/>
</dbReference>
<dbReference type="Pfam" id="PF00568">
    <property type="entry name" value="WH1"/>
    <property type="match status" value="1"/>
</dbReference>
<dbReference type="InterPro" id="IPR000697">
    <property type="entry name" value="WH1/EVH1_dom"/>
</dbReference>
<dbReference type="GO" id="GO:0005856">
    <property type="term" value="C:cytoskeleton"/>
    <property type="evidence" value="ECO:0007669"/>
    <property type="project" value="UniProtKB-SubCell"/>
</dbReference>
<dbReference type="GO" id="GO:0005634">
    <property type="term" value="C:nucleus"/>
    <property type="evidence" value="ECO:0007669"/>
    <property type="project" value="UniProtKB-SubCell"/>
</dbReference>
<keyword evidence="13" id="KW-1185">Reference proteome</keyword>
<comment type="caution">
    <text evidence="12">The sequence shown here is derived from an EMBL/GenBank/DDBJ whole genome shotgun (WGS) entry which is preliminary data.</text>
</comment>
<keyword evidence="3" id="KW-0963">Cytoplasm</keyword>
<dbReference type="SUPFAM" id="SSF50729">
    <property type="entry name" value="PH domain-like"/>
    <property type="match status" value="1"/>
</dbReference>
<dbReference type="CDD" id="cd00132">
    <property type="entry name" value="CRIB"/>
    <property type="match status" value="1"/>
</dbReference>
<dbReference type="InterPro" id="IPR003124">
    <property type="entry name" value="WH2_dom"/>
</dbReference>
<dbReference type="InterPro" id="IPR011993">
    <property type="entry name" value="PH-like_dom_sf"/>
</dbReference>
<dbReference type="Gene3D" id="2.30.29.30">
    <property type="entry name" value="Pleckstrin-homology domain (PH domain)/Phosphotyrosine-binding domain (PTB)"/>
    <property type="match status" value="1"/>
</dbReference>
<feature type="compositionally biased region" description="Polar residues" evidence="8">
    <location>
        <begin position="391"/>
        <end position="402"/>
    </location>
</feature>
<evidence type="ECO:0000259" key="11">
    <source>
        <dbReference type="PROSITE" id="PS51082"/>
    </source>
</evidence>
<evidence type="ECO:0008006" key="14">
    <source>
        <dbReference type="Google" id="ProtNLM"/>
    </source>
</evidence>
<evidence type="ECO:0000259" key="9">
    <source>
        <dbReference type="PROSITE" id="PS50108"/>
    </source>
</evidence>
<comment type="subcellular location">
    <subcellularLocation>
        <location evidence="2">Cytoplasm</location>
        <location evidence="2">Cytoskeleton</location>
    </subcellularLocation>
    <subcellularLocation>
        <location evidence="1">Nucleus</location>
    </subcellularLocation>
</comment>
<keyword evidence="5" id="KW-0677">Repeat</keyword>
<feature type="compositionally biased region" description="Pro residues" evidence="8">
    <location>
        <begin position="251"/>
        <end position="261"/>
    </location>
</feature>
<dbReference type="SMART" id="SM00246">
    <property type="entry name" value="WH2"/>
    <property type="match status" value="2"/>
</dbReference>
<dbReference type="SMART" id="SM00461">
    <property type="entry name" value="WH1"/>
    <property type="match status" value="1"/>
</dbReference>
<gene>
    <name evidence="12" type="ORF">ABEB36_002149</name>
</gene>
<dbReference type="SMART" id="SM00285">
    <property type="entry name" value="PBD"/>
    <property type="match status" value="1"/>
</dbReference>
<feature type="compositionally biased region" description="Basic and acidic residues" evidence="8">
    <location>
        <begin position="355"/>
        <end position="390"/>
    </location>
</feature>
<dbReference type="EMBL" id="JBDJPC010000002">
    <property type="protein sequence ID" value="KAL1512577.1"/>
    <property type="molecule type" value="Genomic_DNA"/>
</dbReference>
<evidence type="ECO:0000256" key="4">
    <source>
        <dbReference type="ARBA" id="ARBA00022553"/>
    </source>
</evidence>
<evidence type="ECO:0000256" key="3">
    <source>
        <dbReference type="ARBA" id="ARBA00022490"/>
    </source>
</evidence>
<protein>
    <recommendedName>
        <fullName evidence="14">Neural Wiskott-Aldrich syndrome protein</fullName>
    </recommendedName>
</protein>
<dbReference type="PROSITE" id="PS50108">
    <property type="entry name" value="CRIB"/>
    <property type="match status" value="1"/>
</dbReference>
<evidence type="ECO:0000256" key="1">
    <source>
        <dbReference type="ARBA" id="ARBA00004123"/>
    </source>
</evidence>
<accession>A0ABD1F4Q3</accession>
<dbReference type="InterPro" id="IPR011026">
    <property type="entry name" value="WAS_C"/>
</dbReference>
<dbReference type="PANTHER" id="PTHR11202:SF36">
    <property type="entry name" value="ACTIN NUCLEATION-PROMOTING FACTOR WASL"/>
    <property type="match status" value="1"/>
</dbReference>
<dbReference type="InterPro" id="IPR036936">
    <property type="entry name" value="CRIB_dom_sf"/>
</dbReference>
<name>A0ABD1F4Q3_HYPHA</name>
<evidence type="ECO:0000259" key="10">
    <source>
        <dbReference type="PROSITE" id="PS50229"/>
    </source>
</evidence>
<reference evidence="12 13" key="1">
    <citation type="submission" date="2024-05" db="EMBL/GenBank/DDBJ databases">
        <title>Genetic variation in Jamaican populations of the coffee berry borer (Hypothenemus hampei).</title>
        <authorList>
            <person name="Errbii M."/>
            <person name="Myrie A."/>
        </authorList>
    </citation>
    <scope>NUCLEOTIDE SEQUENCE [LARGE SCALE GENOMIC DNA]</scope>
    <source>
        <strain evidence="12">JA-Hopewell-2020-01-JO</strain>
        <tissue evidence="12">Whole body</tissue>
    </source>
</reference>
<feature type="domain" description="WH2" evidence="11">
    <location>
        <begin position="367"/>
        <end position="384"/>
    </location>
</feature>
<evidence type="ECO:0000256" key="6">
    <source>
        <dbReference type="ARBA" id="ARBA00023212"/>
    </source>
</evidence>
<dbReference type="CDD" id="cd01205">
    <property type="entry name" value="EVH1_WASP-like"/>
    <property type="match status" value="1"/>
</dbReference>
<evidence type="ECO:0000313" key="13">
    <source>
        <dbReference type="Proteomes" id="UP001566132"/>
    </source>
</evidence>
<dbReference type="Gene3D" id="3.90.810.10">
    <property type="entry name" value="CRIB domain"/>
    <property type="match status" value="1"/>
</dbReference>
<dbReference type="AlphaFoldDB" id="A0ABD1F4Q3"/>
<feature type="domain" description="WH2" evidence="11">
    <location>
        <begin position="339"/>
        <end position="356"/>
    </location>
</feature>
<organism evidence="12 13">
    <name type="scientific">Hypothenemus hampei</name>
    <name type="common">Coffee berry borer</name>
    <dbReference type="NCBI Taxonomy" id="57062"/>
    <lineage>
        <taxon>Eukaryota</taxon>
        <taxon>Metazoa</taxon>
        <taxon>Ecdysozoa</taxon>
        <taxon>Arthropoda</taxon>
        <taxon>Hexapoda</taxon>
        <taxon>Insecta</taxon>
        <taxon>Pterygota</taxon>
        <taxon>Neoptera</taxon>
        <taxon>Endopterygota</taxon>
        <taxon>Coleoptera</taxon>
        <taxon>Polyphaga</taxon>
        <taxon>Cucujiformia</taxon>
        <taxon>Curculionidae</taxon>
        <taxon>Scolytinae</taxon>
        <taxon>Hypothenemus</taxon>
    </lineage>
</organism>
<feature type="compositionally biased region" description="Pro residues" evidence="8">
    <location>
        <begin position="305"/>
        <end position="326"/>
    </location>
</feature>
<feature type="compositionally biased region" description="Polar residues" evidence="8">
    <location>
        <begin position="335"/>
        <end position="344"/>
    </location>
</feature>
<dbReference type="FunFam" id="3.90.810.10:FF:000003">
    <property type="entry name" value="Neural Wiskott-Aldrich syndrome protein-like"/>
    <property type="match status" value="1"/>
</dbReference>
<dbReference type="PANTHER" id="PTHR11202">
    <property type="entry name" value="SPROUTY-RELATED, EVH1 DOMAIN-CONTAINING PROTEIN FAMILY MEMBER"/>
    <property type="match status" value="1"/>
</dbReference>
<dbReference type="PROSITE" id="PS50229">
    <property type="entry name" value="WH1"/>
    <property type="match status" value="1"/>
</dbReference>
<sequence>MKMPPSTVENQGSSLLSIDENFQVFELLGNRCQTISTTVVQLFLTTPPNHSQWVKKDTGVLCFVKDNGKKNYFFRLFSLRRNQLIWEHEMYNNMDYNEELTYFHTFEGEECMVAFNFANQQEARTFKANVDSKIATRRRKEERKARQITQTQNLKLPERNLDFGAKQEFRREKRKRNITKADIGNPTGFIHISHVGWNPNTGFDVSIEDAQLKALFQKAGVSEKQLQDKETREFIYDFISKHRNSTISGDPNPPVVPPRAPFRPTSTTPRPAPPPPPTHKANSQARKLRPPSPPKQTNSDSVTAAPPPPPPPPILSNVPPPPPPPISSSNGNLPVLSNGNSALLQSIRDGTTLKPVEERRSSPVDDARSDLLSEIRKGIQLKPVDEREIKATQNPSPTSTGNDLAKALKQALLERSKVIHSEDDDDDTSSTSNDDDWDD</sequence>
<proteinExistence type="predicted"/>
<dbReference type="Pfam" id="PF00786">
    <property type="entry name" value="PBD"/>
    <property type="match status" value="1"/>
</dbReference>
<evidence type="ECO:0000256" key="5">
    <source>
        <dbReference type="ARBA" id="ARBA00022737"/>
    </source>
</evidence>
<dbReference type="CDD" id="cd22057">
    <property type="entry name" value="WH2_WAVE"/>
    <property type="match status" value="1"/>
</dbReference>
<dbReference type="Pfam" id="PF02205">
    <property type="entry name" value="WH2"/>
    <property type="match status" value="2"/>
</dbReference>
<keyword evidence="6" id="KW-0206">Cytoskeleton</keyword>
<evidence type="ECO:0000256" key="2">
    <source>
        <dbReference type="ARBA" id="ARBA00004245"/>
    </source>
</evidence>
<dbReference type="FunFam" id="2.30.29.30:FF:000130">
    <property type="entry name" value="neural Wiskott-Aldrich syndrome protein"/>
    <property type="match status" value="1"/>
</dbReference>
<feature type="compositionally biased region" description="Acidic residues" evidence="8">
    <location>
        <begin position="422"/>
        <end position="439"/>
    </location>
</feature>
<keyword evidence="7" id="KW-0539">Nucleus</keyword>
<dbReference type="Proteomes" id="UP001566132">
    <property type="component" value="Unassembled WGS sequence"/>
</dbReference>
<feature type="compositionally biased region" description="Basic and acidic residues" evidence="8">
    <location>
        <begin position="412"/>
        <end position="421"/>
    </location>
</feature>
<dbReference type="InterPro" id="IPR033927">
    <property type="entry name" value="WASPfam_EVH1"/>
</dbReference>
<feature type="region of interest" description="Disordered" evidence="8">
    <location>
        <begin position="243"/>
        <end position="439"/>
    </location>
</feature>
<feature type="domain" description="WH1" evidence="10">
    <location>
        <begin position="27"/>
        <end position="137"/>
    </location>
</feature>
<dbReference type="InterPro" id="IPR000095">
    <property type="entry name" value="CRIB_dom"/>
</dbReference>
<feature type="domain" description="CRIB" evidence="9">
    <location>
        <begin position="183"/>
        <end position="196"/>
    </location>
</feature>
<evidence type="ECO:0000256" key="7">
    <source>
        <dbReference type="ARBA" id="ARBA00023242"/>
    </source>
</evidence>